<comment type="subcellular location">
    <subcellularLocation>
        <location evidence="1 8">Cell outer membrane</location>
        <topology evidence="1 8">Multi-pass membrane protein</topology>
    </subcellularLocation>
</comment>
<dbReference type="PANTHER" id="PTHR30069">
    <property type="entry name" value="TONB-DEPENDENT OUTER MEMBRANE RECEPTOR"/>
    <property type="match status" value="1"/>
</dbReference>
<accession>A0A1S2VFR2</accession>
<dbReference type="GO" id="GO:0015344">
    <property type="term" value="F:siderophore uptake transmembrane transporter activity"/>
    <property type="evidence" value="ECO:0007669"/>
    <property type="project" value="TreeGrafter"/>
</dbReference>
<keyword evidence="5" id="KW-0732">Signal</keyword>
<dbReference type="Pfam" id="PF07715">
    <property type="entry name" value="Plug"/>
    <property type="match status" value="1"/>
</dbReference>
<name>A0A1S2VFR2_9BACT</name>
<evidence type="ECO:0000256" key="3">
    <source>
        <dbReference type="ARBA" id="ARBA00022452"/>
    </source>
</evidence>
<keyword evidence="2 8" id="KW-0813">Transport</keyword>
<keyword evidence="11" id="KW-0675">Receptor</keyword>
<keyword evidence="4 8" id="KW-0812">Transmembrane</keyword>
<dbReference type="PANTHER" id="PTHR30069:SF29">
    <property type="entry name" value="HEMOGLOBIN AND HEMOGLOBIN-HAPTOGLOBIN-BINDING PROTEIN 1-RELATED"/>
    <property type="match status" value="1"/>
</dbReference>
<evidence type="ECO:0000256" key="6">
    <source>
        <dbReference type="ARBA" id="ARBA00023136"/>
    </source>
</evidence>
<dbReference type="AlphaFoldDB" id="A0A1S2VFR2"/>
<feature type="transmembrane region" description="Helical" evidence="9">
    <location>
        <begin position="77"/>
        <end position="97"/>
    </location>
</feature>
<evidence type="ECO:0000256" key="1">
    <source>
        <dbReference type="ARBA" id="ARBA00004571"/>
    </source>
</evidence>
<keyword evidence="12" id="KW-1185">Reference proteome</keyword>
<comment type="caution">
    <text evidence="11">The sequence shown here is derived from an EMBL/GenBank/DDBJ whole genome shotgun (WGS) entry which is preliminary data.</text>
</comment>
<evidence type="ECO:0000313" key="12">
    <source>
        <dbReference type="Proteomes" id="UP000181790"/>
    </source>
</evidence>
<keyword evidence="3 8" id="KW-1134">Transmembrane beta strand</keyword>
<dbReference type="OrthoDB" id="9758870at2"/>
<dbReference type="EMBL" id="MORL01000011">
    <property type="protein sequence ID" value="OIN57591.1"/>
    <property type="molecule type" value="Genomic_DNA"/>
</dbReference>
<keyword evidence="6 8" id="KW-0472">Membrane</keyword>
<dbReference type="Gene3D" id="2.60.40.1120">
    <property type="entry name" value="Carboxypeptidase-like, regulatory domain"/>
    <property type="match status" value="1"/>
</dbReference>
<evidence type="ECO:0000256" key="5">
    <source>
        <dbReference type="ARBA" id="ARBA00022729"/>
    </source>
</evidence>
<dbReference type="InterPro" id="IPR039426">
    <property type="entry name" value="TonB-dep_rcpt-like"/>
</dbReference>
<keyword evidence="9" id="KW-1133">Transmembrane helix</keyword>
<evidence type="ECO:0000313" key="11">
    <source>
        <dbReference type="EMBL" id="OIN57591.1"/>
    </source>
</evidence>
<evidence type="ECO:0000256" key="7">
    <source>
        <dbReference type="ARBA" id="ARBA00023237"/>
    </source>
</evidence>
<reference evidence="11 12" key="1">
    <citation type="submission" date="2016-10" db="EMBL/GenBank/DDBJ databases">
        <title>Arsenicibacter rosenii gen. nov., sp. nov., an efficient arsenic-methylating bacterium isolated from an arsenic-contaminated paddy soil.</title>
        <authorList>
            <person name="Huang K."/>
        </authorList>
    </citation>
    <scope>NUCLEOTIDE SEQUENCE [LARGE SCALE GENOMIC DNA]</scope>
    <source>
        <strain evidence="11 12">SM-1</strain>
    </source>
</reference>
<evidence type="ECO:0000256" key="4">
    <source>
        <dbReference type="ARBA" id="ARBA00022692"/>
    </source>
</evidence>
<evidence type="ECO:0000259" key="10">
    <source>
        <dbReference type="Pfam" id="PF07715"/>
    </source>
</evidence>
<gene>
    <name evidence="11" type="ORF">BLX24_19115</name>
</gene>
<dbReference type="Gene3D" id="2.40.170.20">
    <property type="entry name" value="TonB-dependent receptor, beta-barrel domain"/>
    <property type="match status" value="1"/>
</dbReference>
<sequence>MYVFQPDKPCRSGNWQAIILLIVLPFLTGVYGIARAQTTAHTIAGYVRETGTNKPLSGVTVFVQETRRGTTTDKDGYYLINIPAGTYSLLITSVGYLKQTQKIKVPPSVYENNILLAPDTKLLDEVTVRTESVDRNVKKIEMGVAQMSIRNIKRMPALMGEVDIVRSLLLLPGVSTVGEGATGINVRGGSIDQNLVLLDDAPIYNSSHLMGFFSVFNPDAVRDVTLQKGSLPARYGGRVSSVLDVRSKEPDNEKLTVSGGIGLISSRLGIEGPLSRKTTGPPKLTFLADARLSANSFLFQLGPPNIRDTRASFYDLTAKVKYLPNEKNTVWLSGYASHDFIRFPSDSLLSLDINSSRTDFYYRTTNGSIKWTHTFKDNLSSTITGVMGHYSAALAGPDSSNAFRLQSDLWTNIVKAELDYTTGKHKLSGGLQTTIYRLSPNSLIPGPNSNVLPVTLPKEHGLEAALFIEDEITLTKTISAIAGLRYSQFLNYGPATVQQYAGSGGLLADNVTGEQTYSSGSLVKTYGGLEPRLAFRWSQNPESSVKLSYTRMRQYLNLISNTTAALPTSRWKLSDTYTKPQIADQLSLGYFRNFDNNTYETSAEVYYKNIQNAVDYRDGAQLLLTPNPETELLQGKGKAYGLELMVKKNKGFMTGWLSYAYSRSLLLINGPTPGERVNNGNWFPANFDKPHTVNAVAIYRPSLTFNASFNFTYSTGRPVTIPYAKARVNGVIVPIYLDRNQQRIPDYHRLDLSLTWEKHPEKSKKYWYSWVFSIYNLYGRQNAYSVFFKLRSSSFSDAYKLSIFGAPLPSLTYNFKF</sequence>
<proteinExistence type="inferred from homology"/>
<dbReference type="InterPro" id="IPR012910">
    <property type="entry name" value="Plug_dom"/>
</dbReference>
<dbReference type="Gene3D" id="2.170.130.10">
    <property type="entry name" value="TonB-dependent receptor, plug domain"/>
    <property type="match status" value="1"/>
</dbReference>
<evidence type="ECO:0000256" key="2">
    <source>
        <dbReference type="ARBA" id="ARBA00022448"/>
    </source>
</evidence>
<dbReference type="Pfam" id="PF13715">
    <property type="entry name" value="CarbopepD_reg_2"/>
    <property type="match status" value="1"/>
</dbReference>
<organism evidence="11 12">
    <name type="scientific">Arsenicibacter rosenii</name>
    <dbReference type="NCBI Taxonomy" id="1750698"/>
    <lineage>
        <taxon>Bacteria</taxon>
        <taxon>Pseudomonadati</taxon>
        <taxon>Bacteroidota</taxon>
        <taxon>Cytophagia</taxon>
        <taxon>Cytophagales</taxon>
        <taxon>Spirosomataceae</taxon>
        <taxon>Arsenicibacter</taxon>
    </lineage>
</organism>
<dbReference type="PROSITE" id="PS52016">
    <property type="entry name" value="TONB_DEPENDENT_REC_3"/>
    <property type="match status" value="1"/>
</dbReference>
<dbReference type="Proteomes" id="UP000181790">
    <property type="component" value="Unassembled WGS sequence"/>
</dbReference>
<protein>
    <submittedName>
        <fullName evidence="11">TonB-dependent receptor</fullName>
    </submittedName>
</protein>
<dbReference type="GO" id="GO:0044718">
    <property type="term" value="P:siderophore transmembrane transport"/>
    <property type="evidence" value="ECO:0007669"/>
    <property type="project" value="TreeGrafter"/>
</dbReference>
<dbReference type="SUPFAM" id="SSF56935">
    <property type="entry name" value="Porins"/>
    <property type="match status" value="1"/>
</dbReference>
<feature type="transmembrane region" description="Helical" evidence="9">
    <location>
        <begin position="15"/>
        <end position="34"/>
    </location>
</feature>
<dbReference type="InterPro" id="IPR008969">
    <property type="entry name" value="CarboxyPept-like_regulatory"/>
</dbReference>
<dbReference type="InterPro" id="IPR036942">
    <property type="entry name" value="Beta-barrel_TonB_sf"/>
</dbReference>
<dbReference type="InterPro" id="IPR037066">
    <property type="entry name" value="Plug_dom_sf"/>
</dbReference>
<keyword evidence="7 8" id="KW-0998">Cell outer membrane</keyword>
<dbReference type="GO" id="GO:0009279">
    <property type="term" value="C:cell outer membrane"/>
    <property type="evidence" value="ECO:0007669"/>
    <property type="project" value="UniProtKB-SubCell"/>
</dbReference>
<dbReference type="RefSeq" id="WP_071504798.1">
    <property type="nucleotide sequence ID" value="NZ_MORL01000011.1"/>
</dbReference>
<evidence type="ECO:0000256" key="8">
    <source>
        <dbReference type="PROSITE-ProRule" id="PRU01360"/>
    </source>
</evidence>
<dbReference type="SUPFAM" id="SSF49464">
    <property type="entry name" value="Carboxypeptidase regulatory domain-like"/>
    <property type="match status" value="1"/>
</dbReference>
<evidence type="ECO:0000256" key="9">
    <source>
        <dbReference type="SAM" id="Phobius"/>
    </source>
</evidence>
<comment type="similarity">
    <text evidence="8">Belongs to the TonB-dependent receptor family.</text>
</comment>
<feature type="domain" description="TonB-dependent receptor plug" evidence="10">
    <location>
        <begin position="163"/>
        <end position="238"/>
    </location>
</feature>